<dbReference type="GO" id="GO:0150105">
    <property type="term" value="P:protein localization to cell-cell junction"/>
    <property type="evidence" value="ECO:0007669"/>
    <property type="project" value="TreeGrafter"/>
</dbReference>
<feature type="region of interest" description="Disordered" evidence="1">
    <location>
        <begin position="189"/>
        <end position="223"/>
    </location>
</feature>
<dbReference type="GO" id="GO:0005923">
    <property type="term" value="C:bicellular tight junction"/>
    <property type="evidence" value="ECO:0007669"/>
    <property type="project" value="TreeGrafter"/>
</dbReference>
<dbReference type="GO" id="GO:0090557">
    <property type="term" value="P:establishment of endothelial intestinal barrier"/>
    <property type="evidence" value="ECO:0007669"/>
    <property type="project" value="TreeGrafter"/>
</dbReference>
<dbReference type="GO" id="GO:0005886">
    <property type="term" value="C:plasma membrane"/>
    <property type="evidence" value="ECO:0007669"/>
    <property type="project" value="TreeGrafter"/>
</dbReference>
<dbReference type="AlphaFoldDB" id="A0AAD3M371"/>
<gene>
    <name evidence="2" type="ORF">AKAME5_002704600</name>
</gene>
<dbReference type="PANTHER" id="PTHR13865">
    <property type="entry name" value="TIGHT JUNCTION PROTEIN"/>
    <property type="match status" value="1"/>
</dbReference>
<evidence type="ECO:0000313" key="2">
    <source>
        <dbReference type="EMBL" id="GLD46671.1"/>
    </source>
</evidence>
<organism evidence="2 3">
    <name type="scientific">Lates japonicus</name>
    <name type="common">Japanese lates</name>
    <dbReference type="NCBI Taxonomy" id="270547"/>
    <lineage>
        <taxon>Eukaryota</taxon>
        <taxon>Metazoa</taxon>
        <taxon>Chordata</taxon>
        <taxon>Craniata</taxon>
        <taxon>Vertebrata</taxon>
        <taxon>Euteleostomi</taxon>
        <taxon>Actinopterygii</taxon>
        <taxon>Neopterygii</taxon>
        <taxon>Teleostei</taxon>
        <taxon>Neoteleostei</taxon>
        <taxon>Acanthomorphata</taxon>
        <taxon>Carangaria</taxon>
        <taxon>Carangaria incertae sedis</taxon>
        <taxon>Centropomidae</taxon>
        <taxon>Lates</taxon>
    </lineage>
</organism>
<dbReference type="Gene3D" id="3.40.50.300">
    <property type="entry name" value="P-loop containing nucleotide triphosphate hydrolases"/>
    <property type="match status" value="1"/>
</dbReference>
<dbReference type="GO" id="GO:1905605">
    <property type="term" value="P:positive regulation of blood-brain barrier permeability"/>
    <property type="evidence" value="ECO:0007669"/>
    <property type="project" value="TreeGrafter"/>
</dbReference>
<dbReference type="GO" id="GO:0098609">
    <property type="term" value="P:cell-cell adhesion"/>
    <property type="evidence" value="ECO:0007669"/>
    <property type="project" value="TreeGrafter"/>
</dbReference>
<evidence type="ECO:0000256" key="1">
    <source>
        <dbReference type="SAM" id="MobiDB-lite"/>
    </source>
</evidence>
<evidence type="ECO:0000313" key="3">
    <source>
        <dbReference type="Proteomes" id="UP001279410"/>
    </source>
</evidence>
<dbReference type="EMBL" id="BRZM01003242">
    <property type="protein sequence ID" value="GLD46671.1"/>
    <property type="molecule type" value="Genomic_DNA"/>
</dbReference>
<protein>
    <submittedName>
        <fullName evidence="2">Tight junction protein ZO-3</fullName>
    </submittedName>
</protein>
<dbReference type="Proteomes" id="UP001279410">
    <property type="component" value="Unassembled WGS sequence"/>
</dbReference>
<dbReference type="InterPro" id="IPR027417">
    <property type="entry name" value="P-loop_NTPase"/>
</dbReference>
<dbReference type="GO" id="GO:0045216">
    <property type="term" value="P:cell-cell junction organization"/>
    <property type="evidence" value="ECO:0007669"/>
    <property type="project" value="TreeGrafter"/>
</dbReference>
<reference evidence="2" key="1">
    <citation type="submission" date="2022-08" db="EMBL/GenBank/DDBJ databases">
        <title>Genome sequencing of akame (Lates japonicus).</title>
        <authorList>
            <person name="Hashiguchi Y."/>
            <person name="Takahashi H."/>
        </authorList>
    </citation>
    <scope>NUCLEOTIDE SEQUENCE</scope>
    <source>
        <strain evidence="2">Kochi</strain>
    </source>
</reference>
<dbReference type="PANTHER" id="PTHR13865:SF11">
    <property type="entry name" value="TIGHT JUNCTION PROTEIN ZO-3"/>
    <property type="match status" value="1"/>
</dbReference>
<keyword evidence="3" id="KW-1185">Reference proteome</keyword>
<name>A0AAD3M371_LATJO</name>
<accession>A0AAD3M371</accession>
<proteinExistence type="predicted"/>
<sequence>MKQGPHWSELHQRKKVFQVVDTMHTWKLGNWLANPRLTGQHRNFNDSGRRINRDRELVLETHWAQEEQKNEKNVRRDSRATCCSSPFRANSRPYEKGVLLREANFKRPIVILGPLNDIAMEKLAREMPDECGGSEMVPRSGGKCLTVIETPDTDKHPLLVSLPLQWRDSNYIQYHRWCCSGPSQPLKGVKAMRAEASTSSPKQSSSGLLDRGDSSEDEEAEGG</sequence>
<dbReference type="GO" id="GO:0050839">
    <property type="term" value="F:cell adhesion molecule binding"/>
    <property type="evidence" value="ECO:0007669"/>
    <property type="project" value="TreeGrafter"/>
</dbReference>
<comment type="caution">
    <text evidence="2">The sequence shown here is derived from an EMBL/GenBank/DDBJ whole genome shotgun (WGS) entry which is preliminary data.</text>
</comment>